<dbReference type="AlphaFoldDB" id="A0A1V9G9B8"/>
<gene>
    <name evidence="1" type="ORF">A3860_02495</name>
</gene>
<accession>A0A1V9G9B8</accession>
<dbReference type="STRING" id="1703345.A3860_02495"/>
<organism evidence="1 2">
    <name type="scientific">Niastella vici</name>
    <dbReference type="NCBI Taxonomy" id="1703345"/>
    <lineage>
        <taxon>Bacteria</taxon>
        <taxon>Pseudomonadati</taxon>
        <taxon>Bacteroidota</taxon>
        <taxon>Chitinophagia</taxon>
        <taxon>Chitinophagales</taxon>
        <taxon>Chitinophagaceae</taxon>
        <taxon>Niastella</taxon>
    </lineage>
</organism>
<comment type="caution">
    <text evidence="1">The sequence shown here is derived from an EMBL/GenBank/DDBJ whole genome shotgun (WGS) entry which is preliminary data.</text>
</comment>
<dbReference type="Proteomes" id="UP000192796">
    <property type="component" value="Unassembled WGS sequence"/>
</dbReference>
<dbReference type="EMBL" id="LVYD01000001">
    <property type="protein sequence ID" value="OQP67249.1"/>
    <property type="molecule type" value="Genomic_DNA"/>
</dbReference>
<keyword evidence="2" id="KW-1185">Reference proteome</keyword>
<protein>
    <submittedName>
        <fullName evidence="1">Uncharacterized protein</fullName>
    </submittedName>
</protein>
<reference evidence="1 2" key="1">
    <citation type="submission" date="2016-03" db="EMBL/GenBank/DDBJ databases">
        <title>Niastella vici sp. nov., isolated from farmland soil.</title>
        <authorList>
            <person name="Chen L."/>
            <person name="Wang D."/>
            <person name="Yang S."/>
            <person name="Wang G."/>
        </authorList>
    </citation>
    <scope>NUCLEOTIDE SEQUENCE [LARGE SCALE GENOMIC DNA]</scope>
    <source>
        <strain evidence="1 2">DJ57</strain>
    </source>
</reference>
<evidence type="ECO:0000313" key="1">
    <source>
        <dbReference type="EMBL" id="OQP67249.1"/>
    </source>
</evidence>
<proteinExistence type="predicted"/>
<name>A0A1V9G9B8_9BACT</name>
<sequence length="170" mass="19916">MEVFSEYHKSKETLFKRANEILKDGGIYDIIPCQAGFLMYYTLSENCRIAYTVLKGRNDEAFKFTIGNKIDPQNEIELVKGDVLYFCYQRSKKTFFYCPKALIGKREFRMEASIGFSTYGQKTAMLKEGLIESCLSCDISTYYYNLIHNYKCDGVAYRNRWREEQSDNAF</sequence>
<evidence type="ECO:0000313" key="2">
    <source>
        <dbReference type="Proteomes" id="UP000192796"/>
    </source>
</evidence>
<dbReference type="OrthoDB" id="680938at2"/>
<dbReference type="RefSeq" id="WP_081144944.1">
    <property type="nucleotide sequence ID" value="NZ_LVYD01000001.1"/>
</dbReference>